<sequence>MLAKAKNFFEEVREELAKVTWPTRKETISTAQVVVVIIVLISLYLGVCDSVLNSFIKWILRGQ</sequence>
<dbReference type="EMBL" id="JAEMHM010000011">
    <property type="protein sequence ID" value="MBJ6725867.1"/>
    <property type="molecule type" value="Genomic_DNA"/>
</dbReference>
<dbReference type="HAMAP" id="MF_00422">
    <property type="entry name" value="SecE"/>
    <property type="match status" value="1"/>
</dbReference>
<keyword evidence="4 9" id="KW-0812">Transmembrane</keyword>
<keyword evidence="11" id="KW-1185">Reference proteome</keyword>
<dbReference type="PANTHER" id="PTHR33910">
    <property type="entry name" value="PROTEIN TRANSLOCASE SUBUNIT SECE"/>
    <property type="match status" value="1"/>
</dbReference>
<dbReference type="GO" id="GO:0005886">
    <property type="term" value="C:plasma membrane"/>
    <property type="evidence" value="ECO:0007669"/>
    <property type="project" value="UniProtKB-SubCell"/>
</dbReference>
<feature type="transmembrane region" description="Helical" evidence="9">
    <location>
        <begin position="31"/>
        <end position="52"/>
    </location>
</feature>
<evidence type="ECO:0000256" key="4">
    <source>
        <dbReference type="ARBA" id="ARBA00022692"/>
    </source>
</evidence>
<comment type="function">
    <text evidence="9">Essential subunit of the Sec protein translocation channel SecYEG. Clamps together the 2 halves of SecY. May contact the channel plug during translocation.</text>
</comment>
<evidence type="ECO:0000256" key="2">
    <source>
        <dbReference type="ARBA" id="ARBA00022448"/>
    </source>
</evidence>
<keyword evidence="7 9" id="KW-0811">Translocation</keyword>
<dbReference type="Pfam" id="PF00584">
    <property type="entry name" value="SecE"/>
    <property type="match status" value="1"/>
</dbReference>
<gene>
    <name evidence="9 10" type="primary">secE</name>
    <name evidence="10" type="ORF">JFN93_14190</name>
</gene>
<dbReference type="InterPro" id="IPR005807">
    <property type="entry name" value="SecE_bac"/>
</dbReference>
<evidence type="ECO:0000313" key="10">
    <source>
        <dbReference type="EMBL" id="MBJ6725867.1"/>
    </source>
</evidence>
<dbReference type="GO" id="GO:0009306">
    <property type="term" value="P:protein secretion"/>
    <property type="evidence" value="ECO:0007669"/>
    <property type="project" value="UniProtKB-UniRule"/>
</dbReference>
<dbReference type="GO" id="GO:0006605">
    <property type="term" value="P:protein targeting"/>
    <property type="evidence" value="ECO:0007669"/>
    <property type="project" value="UniProtKB-UniRule"/>
</dbReference>
<dbReference type="NCBIfam" id="TIGR00964">
    <property type="entry name" value="secE_bact"/>
    <property type="match status" value="1"/>
</dbReference>
<evidence type="ECO:0000256" key="8">
    <source>
        <dbReference type="ARBA" id="ARBA00023136"/>
    </source>
</evidence>
<dbReference type="RefSeq" id="WP_199384761.1">
    <property type="nucleotide sequence ID" value="NZ_JAEMHM010000011.1"/>
</dbReference>
<keyword evidence="5 9" id="KW-0653">Protein transport</keyword>
<keyword evidence="3 9" id="KW-1003">Cell membrane</keyword>
<dbReference type="AlphaFoldDB" id="A0A8J7J050"/>
<evidence type="ECO:0000256" key="1">
    <source>
        <dbReference type="ARBA" id="ARBA00004370"/>
    </source>
</evidence>
<keyword evidence="8 9" id="KW-0472">Membrane</keyword>
<evidence type="ECO:0000256" key="5">
    <source>
        <dbReference type="ARBA" id="ARBA00022927"/>
    </source>
</evidence>
<comment type="subunit">
    <text evidence="9">Component of the Sec protein translocase complex. Heterotrimer consisting of SecY, SecE and SecG subunits. The heterotrimers can form oligomers, although 1 heterotrimer is thought to be able to translocate proteins. Interacts with the ribosome. Interacts with SecDF, and other proteins may be involved. Interacts with SecA.</text>
</comment>
<evidence type="ECO:0000256" key="6">
    <source>
        <dbReference type="ARBA" id="ARBA00022989"/>
    </source>
</evidence>
<dbReference type="GO" id="GO:0065002">
    <property type="term" value="P:intracellular protein transmembrane transport"/>
    <property type="evidence" value="ECO:0007669"/>
    <property type="project" value="UniProtKB-UniRule"/>
</dbReference>
<comment type="caution">
    <text evidence="10">The sequence shown here is derived from an EMBL/GenBank/DDBJ whole genome shotgun (WGS) entry which is preliminary data.</text>
</comment>
<comment type="subcellular location">
    <subcellularLocation>
        <location evidence="9">Cell membrane</location>
        <topology evidence="9">Single-pass membrane protein</topology>
    </subcellularLocation>
    <subcellularLocation>
        <location evidence="1">Membrane</location>
    </subcellularLocation>
</comment>
<dbReference type="Gene3D" id="1.20.5.1030">
    <property type="entry name" value="Preprotein translocase secy subunit"/>
    <property type="match status" value="1"/>
</dbReference>
<comment type="similarity">
    <text evidence="9">Belongs to the SecE/SEC61-gamma family.</text>
</comment>
<accession>A0A8J7J050</accession>
<dbReference type="Proteomes" id="UP000636888">
    <property type="component" value="Unassembled WGS sequence"/>
</dbReference>
<protein>
    <recommendedName>
        <fullName evidence="9">Protein translocase subunit SecE</fullName>
    </recommendedName>
</protein>
<name>A0A8J7J050_9BACT</name>
<dbReference type="PANTHER" id="PTHR33910:SF1">
    <property type="entry name" value="PROTEIN TRANSLOCASE SUBUNIT SECE"/>
    <property type="match status" value="1"/>
</dbReference>
<evidence type="ECO:0000256" key="3">
    <source>
        <dbReference type="ARBA" id="ARBA00022475"/>
    </source>
</evidence>
<evidence type="ECO:0000256" key="7">
    <source>
        <dbReference type="ARBA" id="ARBA00023010"/>
    </source>
</evidence>
<dbReference type="PROSITE" id="PS01067">
    <property type="entry name" value="SECE_SEC61G"/>
    <property type="match status" value="1"/>
</dbReference>
<dbReference type="InterPro" id="IPR001901">
    <property type="entry name" value="Translocase_SecE/Sec61-g"/>
</dbReference>
<dbReference type="InterPro" id="IPR038379">
    <property type="entry name" value="SecE_sf"/>
</dbReference>
<dbReference type="GO" id="GO:0008320">
    <property type="term" value="F:protein transmembrane transporter activity"/>
    <property type="evidence" value="ECO:0007669"/>
    <property type="project" value="UniProtKB-UniRule"/>
</dbReference>
<organism evidence="10 11">
    <name type="scientific">Geomesophilobacter sediminis</name>
    <dbReference type="NCBI Taxonomy" id="2798584"/>
    <lineage>
        <taxon>Bacteria</taxon>
        <taxon>Pseudomonadati</taxon>
        <taxon>Thermodesulfobacteriota</taxon>
        <taxon>Desulfuromonadia</taxon>
        <taxon>Geobacterales</taxon>
        <taxon>Geobacteraceae</taxon>
        <taxon>Geomesophilobacter</taxon>
    </lineage>
</organism>
<evidence type="ECO:0000313" key="11">
    <source>
        <dbReference type="Proteomes" id="UP000636888"/>
    </source>
</evidence>
<evidence type="ECO:0000256" key="9">
    <source>
        <dbReference type="HAMAP-Rule" id="MF_00422"/>
    </source>
</evidence>
<dbReference type="GO" id="GO:0043952">
    <property type="term" value="P:protein transport by the Sec complex"/>
    <property type="evidence" value="ECO:0007669"/>
    <property type="project" value="UniProtKB-UniRule"/>
</dbReference>
<keyword evidence="2 9" id="KW-0813">Transport</keyword>
<reference evidence="10" key="1">
    <citation type="submission" date="2020-12" db="EMBL/GenBank/DDBJ databases">
        <title>Geomonas sp. Red875, isolated from river sediment.</title>
        <authorList>
            <person name="Xu Z."/>
            <person name="Zhang Z."/>
            <person name="Masuda Y."/>
            <person name="Itoh H."/>
            <person name="Senoo K."/>
        </authorList>
    </citation>
    <scope>NUCLEOTIDE SEQUENCE</scope>
    <source>
        <strain evidence="10">Red875</strain>
    </source>
</reference>
<keyword evidence="6 9" id="KW-1133">Transmembrane helix</keyword>
<proteinExistence type="inferred from homology"/>